<dbReference type="InParanoid" id="A0A482WF49"/>
<gene>
    <name evidence="1" type="ORF">LSTR_LSTR003987</name>
</gene>
<dbReference type="Proteomes" id="UP000291343">
    <property type="component" value="Unassembled WGS sequence"/>
</dbReference>
<evidence type="ECO:0000313" key="2">
    <source>
        <dbReference type="Proteomes" id="UP000291343"/>
    </source>
</evidence>
<name>A0A482WF49_LAOST</name>
<proteinExistence type="predicted"/>
<organism evidence="1 2">
    <name type="scientific">Laodelphax striatellus</name>
    <name type="common">Small brown planthopper</name>
    <name type="synonym">Delphax striatella</name>
    <dbReference type="NCBI Taxonomy" id="195883"/>
    <lineage>
        <taxon>Eukaryota</taxon>
        <taxon>Metazoa</taxon>
        <taxon>Ecdysozoa</taxon>
        <taxon>Arthropoda</taxon>
        <taxon>Hexapoda</taxon>
        <taxon>Insecta</taxon>
        <taxon>Pterygota</taxon>
        <taxon>Neoptera</taxon>
        <taxon>Paraneoptera</taxon>
        <taxon>Hemiptera</taxon>
        <taxon>Auchenorrhyncha</taxon>
        <taxon>Fulgoroidea</taxon>
        <taxon>Delphacidae</taxon>
        <taxon>Criomorphinae</taxon>
        <taxon>Laodelphax</taxon>
    </lineage>
</organism>
<dbReference type="EMBL" id="QKKF02037473">
    <property type="protein sequence ID" value="RZF32124.1"/>
    <property type="molecule type" value="Genomic_DNA"/>
</dbReference>
<dbReference type="OrthoDB" id="6612244at2759"/>
<dbReference type="AlphaFoldDB" id="A0A482WF49"/>
<protein>
    <recommendedName>
        <fullName evidence="3">DDE-1 domain-containing protein</fullName>
    </recommendedName>
</protein>
<reference evidence="1 2" key="1">
    <citation type="journal article" date="2017" name="Gigascience">
        <title>Genome sequence of the small brown planthopper, Laodelphax striatellus.</title>
        <authorList>
            <person name="Zhu J."/>
            <person name="Jiang F."/>
            <person name="Wang X."/>
            <person name="Yang P."/>
            <person name="Bao Y."/>
            <person name="Zhao W."/>
            <person name="Wang W."/>
            <person name="Lu H."/>
            <person name="Wang Q."/>
            <person name="Cui N."/>
            <person name="Li J."/>
            <person name="Chen X."/>
            <person name="Luo L."/>
            <person name="Yu J."/>
            <person name="Kang L."/>
            <person name="Cui F."/>
        </authorList>
    </citation>
    <scope>NUCLEOTIDE SEQUENCE [LARGE SCALE GENOMIC DNA]</scope>
    <source>
        <strain evidence="1">Lst14</strain>
    </source>
</reference>
<sequence>MMAVNGRGDLLPPFTVYKSQFLYPTWIERWSPRNEYGCSKSEWFDMRLFEEWFITVALVLFRDKVGRKLLIVYKLASHFSAEVIRLCKGRASQQHAWIMTPTITSCKTVMAEEEGIFASESEESDAGTSHEELVDIPMSPRLKVTSSLLNS</sequence>
<keyword evidence="2" id="KW-1185">Reference proteome</keyword>
<evidence type="ECO:0000313" key="1">
    <source>
        <dbReference type="EMBL" id="RZF32124.1"/>
    </source>
</evidence>
<comment type="caution">
    <text evidence="1">The sequence shown here is derived from an EMBL/GenBank/DDBJ whole genome shotgun (WGS) entry which is preliminary data.</text>
</comment>
<evidence type="ECO:0008006" key="3">
    <source>
        <dbReference type="Google" id="ProtNLM"/>
    </source>
</evidence>
<accession>A0A482WF49</accession>